<comment type="caution">
    <text evidence="3">The sequence shown here is derived from an EMBL/GenBank/DDBJ whole genome shotgun (WGS) entry which is preliminary data.</text>
</comment>
<evidence type="ECO:0000313" key="3">
    <source>
        <dbReference type="EMBL" id="CAH0372544.1"/>
    </source>
</evidence>
<dbReference type="Proteomes" id="UP000789595">
    <property type="component" value="Unassembled WGS sequence"/>
</dbReference>
<dbReference type="EMBL" id="CAKKNE010000003">
    <property type="protein sequence ID" value="CAH0372544.1"/>
    <property type="molecule type" value="Genomic_DNA"/>
</dbReference>
<proteinExistence type="predicted"/>
<feature type="region of interest" description="Disordered" evidence="1">
    <location>
        <begin position="299"/>
        <end position="340"/>
    </location>
</feature>
<sequence>MALFSVSIALLLWHLDALTIPLFEYRSSVFPLDVVVVECPRVGWHQIALESAGGPRLLGLVDAAPAPGARGVLCECHARGRATGDVQRIVAVAVGRFLVEALRPAGHPGRLAVGDVGAVVDAAPEDDEVLREAGHDLLARRGVAAADELKAHLAYETVATLEGWAGSTATAQAAVLSAAARRATAEAVRRFAPAARVEDACAVDACAADGDSEACVLERAYARAAACGEDGPFGDDLAEFAPTRRELSSFALCRALAPDPEAARRLLATRSTSARLRHADARLSATADWLARRAGLGDAWRVPRPDPLADTAPAAAAPPPRRRRAGPFRRLADAARTRRR</sequence>
<evidence type="ECO:0000256" key="1">
    <source>
        <dbReference type="SAM" id="MobiDB-lite"/>
    </source>
</evidence>
<name>A0A8J2STH0_9STRA</name>
<feature type="signal peptide" evidence="2">
    <location>
        <begin position="1"/>
        <end position="17"/>
    </location>
</feature>
<dbReference type="AlphaFoldDB" id="A0A8J2STH0"/>
<evidence type="ECO:0000256" key="2">
    <source>
        <dbReference type="SAM" id="SignalP"/>
    </source>
</evidence>
<protein>
    <submittedName>
        <fullName evidence="3">Uncharacterized protein</fullName>
    </submittedName>
</protein>
<evidence type="ECO:0000313" key="4">
    <source>
        <dbReference type="Proteomes" id="UP000789595"/>
    </source>
</evidence>
<accession>A0A8J2STH0</accession>
<keyword evidence="4" id="KW-1185">Reference proteome</keyword>
<keyword evidence="2" id="KW-0732">Signal</keyword>
<feature type="chain" id="PRO_5035295435" evidence="2">
    <location>
        <begin position="18"/>
        <end position="340"/>
    </location>
</feature>
<gene>
    <name evidence="3" type="ORF">PECAL_3P25500</name>
</gene>
<reference evidence="3" key="1">
    <citation type="submission" date="2021-11" db="EMBL/GenBank/DDBJ databases">
        <authorList>
            <consortium name="Genoscope - CEA"/>
            <person name="William W."/>
        </authorList>
    </citation>
    <scope>NUCLEOTIDE SEQUENCE</scope>
</reference>
<organism evidence="3 4">
    <name type="scientific">Pelagomonas calceolata</name>
    <dbReference type="NCBI Taxonomy" id="35677"/>
    <lineage>
        <taxon>Eukaryota</taxon>
        <taxon>Sar</taxon>
        <taxon>Stramenopiles</taxon>
        <taxon>Ochrophyta</taxon>
        <taxon>Pelagophyceae</taxon>
        <taxon>Pelagomonadales</taxon>
        <taxon>Pelagomonadaceae</taxon>
        <taxon>Pelagomonas</taxon>
    </lineage>
</organism>
<feature type="compositionally biased region" description="Basic and acidic residues" evidence="1">
    <location>
        <begin position="330"/>
        <end position="340"/>
    </location>
</feature>